<dbReference type="PANTHER" id="PTHR43734">
    <property type="entry name" value="PHYTOENE DESATURASE"/>
    <property type="match status" value="1"/>
</dbReference>
<dbReference type="EMBL" id="SLXO01000003">
    <property type="protein sequence ID" value="TCP36326.1"/>
    <property type="molecule type" value="Genomic_DNA"/>
</dbReference>
<evidence type="ECO:0000313" key="6">
    <source>
        <dbReference type="Proteomes" id="UP000295399"/>
    </source>
</evidence>
<organism evidence="5 6">
    <name type="scientific">Rhodothalassium salexigens DSM 2132</name>
    <dbReference type="NCBI Taxonomy" id="1188247"/>
    <lineage>
        <taxon>Bacteria</taxon>
        <taxon>Pseudomonadati</taxon>
        <taxon>Pseudomonadota</taxon>
        <taxon>Alphaproteobacteria</taxon>
        <taxon>Rhodothalassiales</taxon>
        <taxon>Rhodothalassiaceae</taxon>
        <taxon>Rhodothalassium</taxon>
    </lineage>
</organism>
<keyword evidence="6" id="KW-1185">Reference proteome</keyword>
<dbReference type="PANTHER" id="PTHR43734:SF7">
    <property type="entry name" value="4,4'-DIAPONEUROSPORENE OXYGENASE"/>
    <property type="match status" value="1"/>
</dbReference>
<evidence type="ECO:0000256" key="1">
    <source>
        <dbReference type="ARBA" id="ARBA00006046"/>
    </source>
</evidence>
<name>A0A4V2SPS4_RHOSA</name>
<comment type="similarity">
    <text evidence="1">Belongs to the carotenoid/retinoid oxidoreductase family.</text>
</comment>
<comment type="caution">
    <text evidence="5">The sequence shown here is derived from an EMBL/GenBank/DDBJ whole genome shotgun (WGS) entry which is preliminary data.</text>
</comment>
<sequence length="527" mass="55462">MSHVIVVGAGMGGLAAAADLAARGARVTLVEKAPAPGGKMRRLDPGGGETAAAGAVGNDGIDAGPTVFTMRWVFEGLFDDAGASFERYVSARPADILARHAWDDGGRLDLFADLDRSAAAVEAFAGPEDAAGFRAFAARSAEIAATLTPPFMAAERPGPLSLVRRVGFDRLGAMLRIDPFSTLWGALGRYFSDPRLRQLFGRYATYVGSSPFEGPATLMLIAQVEQEGVWLVDGGMHALARAVERLGRDRGAVYRYGSGVARIVVEGGRAVGVELDSGERLTGDAVVFNGDVSALAGGLLGASARPAARAVPARARGLSAITWATRAHTDGFDLHRHNVFFSADYADEFDAVFKRRDITRRPTVYVCAQDRGEGREGKRGEERGAERLLLLVNAPPDGDRGELAPAMLDHAEREAWELMAACGLRLDRPDAAPTVRTTPAGFERLFPATGGGLYGRRVQGSLGTFKRAGAVTRLPGLYCCGGSVHPGPGVPMAALSGRIAAARALDDLAARRRGVVALDTPFGRLGG</sequence>
<dbReference type="InParanoid" id="A0A4V2SPS4"/>
<reference evidence="5 6" key="1">
    <citation type="submission" date="2019-03" db="EMBL/GenBank/DDBJ databases">
        <title>Genomic Encyclopedia of Type Strains, Phase IV (KMG-IV): sequencing the most valuable type-strain genomes for metagenomic binning, comparative biology and taxonomic classification.</title>
        <authorList>
            <person name="Goeker M."/>
        </authorList>
    </citation>
    <scope>NUCLEOTIDE SEQUENCE [LARGE SCALE GENOMIC DNA]</scope>
    <source>
        <strain evidence="5 6">DSM 2132</strain>
    </source>
</reference>
<dbReference type="InterPro" id="IPR054841">
    <property type="entry name" value="carotdesatCrtD"/>
</dbReference>
<dbReference type="NCBIfam" id="NF045637">
    <property type="entry name" value="carotdesatCrtDProt"/>
    <property type="match status" value="1"/>
</dbReference>
<dbReference type="SUPFAM" id="SSF51905">
    <property type="entry name" value="FAD/NAD(P)-binding domain"/>
    <property type="match status" value="1"/>
</dbReference>
<dbReference type="GO" id="GO:0016491">
    <property type="term" value="F:oxidoreductase activity"/>
    <property type="evidence" value="ECO:0007669"/>
    <property type="project" value="UniProtKB-KW"/>
</dbReference>
<dbReference type="Proteomes" id="UP000295399">
    <property type="component" value="Unassembled WGS sequence"/>
</dbReference>
<proteinExistence type="inferred from homology"/>
<feature type="region of interest" description="Disordered" evidence="3">
    <location>
        <begin position="36"/>
        <end position="56"/>
    </location>
</feature>
<evidence type="ECO:0000259" key="4">
    <source>
        <dbReference type="Pfam" id="PF01593"/>
    </source>
</evidence>
<dbReference type="OrthoDB" id="9774675at2"/>
<dbReference type="InterPro" id="IPR036188">
    <property type="entry name" value="FAD/NAD-bd_sf"/>
</dbReference>
<gene>
    <name evidence="5" type="ORF">EV659_103215</name>
</gene>
<accession>A0A4V2SPS4</accession>
<keyword evidence="2" id="KW-0560">Oxidoreductase</keyword>
<dbReference type="AlphaFoldDB" id="A0A4V2SPS4"/>
<dbReference type="InterPro" id="IPR002937">
    <property type="entry name" value="Amino_oxidase"/>
</dbReference>
<dbReference type="RefSeq" id="WP_132707876.1">
    <property type="nucleotide sequence ID" value="NZ_JACIGF010000003.1"/>
</dbReference>
<dbReference type="Gene3D" id="3.50.50.60">
    <property type="entry name" value="FAD/NAD(P)-binding domain"/>
    <property type="match status" value="2"/>
</dbReference>
<evidence type="ECO:0000256" key="3">
    <source>
        <dbReference type="SAM" id="MobiDB-lite"/>
    </source>
</evidence>
<dbReference type="Pfam" id="PF01593">
    <property type="entry name" value="Amino_oxidase"/>
    <property type="match status" value="1"/>
</dbReference>
<protein>
    <submittedName>
        <fullName evidence="5">1-hydroxycarotenoid 3,4-desaturase</fullName>
    </submittedName>
</protein>
<evidence type="ECO:0000313" key="5">
    <source>
        <dbReference type="EMBL" id="TCP36326.1"/>
    </source>
</evidence>
<evidence type="ECO:0000256" key="2">
    <source>
        <dbReference type="ARBA" id="ARBA00023002"/>
    </source>
</evidence>
<feature type="domain" description="Amine oxidase" evidence="4">
    <location>
        <begin position="11"/>
        <end position="505"/>
    </location>
</feature>